<feature type="chain" id="PRO_5002825336" evidence="1">
    <location>
        <begin position="29"/>
        <end position="291"/>
    </location>
</feature>
<gene>
    <name evidence="2" type="ORF">MC7420_1498</name>
</gene>
<proteinExistence type="predicted"/>
<keyword evidence="3" id="KW-1185">Reference proteome</keyword>
<dbReference type="AlphaFoldDB" id="B4VRS8"/>
<accession>B4VRS8</accession>
<dbReference type="RefSeq" id="WP_006101287.1">
    <property type="nucleotide sequence ID" value="NZ_DS989849.1"/>
</dbReference>
<reference evidence="2 3" key="1">
    <citation type="submission" date="2008-07" db="EMBL/GenBank/DDBJ databases">
        <authorList>
            <person name="Tandeau de Marsac N."/>
            <person name="Ferriera S."/>
            <person name="Johnson J."/>
            <person name="Kravitz S."/>
            <person name="Beeson K."/>
            <person name="Sutton G."/>
            <person name="Rogers Y.-H."/>
            <person name="Friedman R."/>
            <person name="Frazier M."/>
            <person name="Venter J.C."/>
        </authorList>
    </citation>
    <scope>NUCLEOTIDE SEQUENCE [LARGE SCALE GENOMIC DNA]</scope>
    <source>
        <strain evidence="2 3">PCC 7420</strain>
    </source>
</reference>
<dbReference type="EMBL" id="DS989849">
    <property type="protein sequence ID" value="EDX75580.1"/>
    <property type="molecule type" value="Genomic_DNA"/>
</dbReference>
<protein>
    <submittedName>
        <fullName evidence="2">PEP-CTERM putative exosortase interaction domain protein</fullName>
    </submittedName>
</protein>
<dbReference type="Proteomes" id="UP000003835">
    <property type="component" value="Unassembled WGS sequence"/>
</dbReference>
<evidence type="ECO:0000313" key="3">
    <source>
        <dbReference type="Proteomes" id="UP000003835"/>
    </source>
</evidence>
<organism evidence="2 3">
    <name type="scientific">Coleofasciculus chthonoplastes PCC 7420</name>
    <dbReference type="NCBI Taxonomy" id="118168"/>
    <lineage>
        <taxon>Bacteria</taxon>
        <taxon>Bacillati</taxon>
        <taxon>Cyanobacteriota</taxon>
        <taxon>Cyanophyceae</taxon>
        <taxon>Coleofasciculales</taxon>
        <taxon>Coleofasciculaceae</taxon>
        <taxon>Coleofasciculus</taxon>
    </lineage>
</organism>
<evidence type="ECO:0000313" key="2">
    <source>
        <dbReference type="EMBL" id="EDX75580.1"/>
    </source>
</evidence>
<name>B4VRS8_9CYAN</name>
<sequence length="291" mass="30691">MNRQSAFAVACAVSATAALGVVASPVGAFTLAPGATIFTAPVSLDNFLDQVVNPDGSIGWVANDNAFQVDDKIFHEFVFQTACQAPGTPGSLTCDDIKDLPAVARPIGPTNPADITVGGSSNQLSLDSGHGLLFNDFWKADAGWGYDLALGFDVHIVEGSNKYIKDAHLGFVPEPVLDQGVITISEKITDPVTGVSLLDDNLFVDNLTSTVDGTEDWVDLIYPVKKLRVLKNIRLSGVDDLNPLLLEDAEASVIIQEFSQTVPEPGAVTGLLAIGSLSVGAMLKRHFGKKA</sequence>
<keyword evidence="1" id="KW-0732">Signal</keyword>
<dbReference type="HOGENOM" id="CLU_955490_0_0_3"/>
<evidence type="ECO:0000256" key="1">
    <source>
        <dbReference type="SAM" id="SignalP"/>
    </source>
</evidence>
<feature type="signal peptide" evidence="1">
    <location>
        <begin position="1"/>
        <end position="28"/>
    </location>
</feature>